<sequence length="1226" mass="140031">MDIFIPSVPKDTNHIELQVFLKDKLLKLGILVFDVRKYRAHNGQDYAILTVPDTIRGNVFLQYHGSRGRQVPLVPLVFQDKPLTFRINNKPGQPDPLKIRTLQEKEASMRAKMGSQAPVAHTSRAGRSTLPFQTLMIGVWDYDKLDRLAFDQKYKDQRQGYATFGKSSLVLYLQEGIAKACNWHCRIDIPHAIVEHVIPSFDNGKHWTITFTLKSPPKFYCIQSTDDLHLYAGGEAPQPSSGLPDFASLTLGPRQKTHRLERLCSLDTANTKNSALCMVYKVAFFDKQGAQHAYNFVKDFSVPEIHCWKTAVPKHKSHEIEIECAVVESKLSTYGPSIPLDFDFSVRYQLTALMLEGTIAPMKMIELIPYVQILAKQHGADFTATAVRRLAQQVPTPAPHMGAESFKILTLVRNLQYVIQDRKSRETASRDLSGKQKKHHHLALTYKATVTPTGILLRGPDWDVSNRVLRKYGTHTEYFMRVFFADEDGLSVFHDPRASQDQVYERFRKVLREGISVAGRTFQFLGFSHASLRNHQAWFMAPFEMNGSLVHAKDVIRDLGDFTHIHCSAKCAARIGQAFSDTIFSVTVPETACVTETKEDVERNNRTFSDGCGTLSLDLLRKVWRALPPDQRQQRPTVLQIRYRGAKGVLSLDESLPGEQLHVRKSMTKYIAKETWRDLELCGAAYKPLSVFLNHQFIKILEDLGVPAINFKAVQEEAVQKLKLVTENELNAASFLEYSHSCVFAKIPRLFELMYRIGLSFHADRFLTDIVEVAAMSNLRSLKYRARIPITSGYLLYGIMDETNTLRQGEVYIPTQDYDTTGKLKRHILIGDNILITRAPALHPGDVQLVKAVDVARDSPLRALHNCVVFSQQGQRDLPSQLSGGDLDGDLFHIIYDTRLVPDFTMQPADYDKAPVKDLGRSVQTDDIVDFFIEYMNMDRLGQISNKHKIRADKAHIGTKDAECLRLAKLASDAVDFRFDHIRPDFMAPGTNLVINEMGAAELAELEGDDIDDPDGVSVLDADKARYRYYRSDKVLGILYRDIDEKRFFDRMKDDYERYRREWDGEPLVQKLKRYIIRQTIGVQWKHHWDFAEQLRETYEDNMFEIMDTLRPTRGAPLTELEVFSGNILGKKERAPSRYIREANLEVQERFNRDVAAIIKKIVLGDQDWDSDEDAEALPRSIACFMVALEEKGWENYRSLKSWKYVAAAVCLEQLWRYNNGSLKPL</sequence>
<evidence type="ECO:0000259" key="2">
    <source>
        <dbReference type="Pfam" id="PF05183"/>
    </source>
</evidence>
<keyword evidence="5" id="KW-1185">Reference proteome</keyword>
<comment type="caution">
    <text evidence="4">The sequence shown here is derived from an EMBL/GenBank/DDBJ whole genome shotgun (WGS) entry which is preliminary data.</text>
</comment>
<comment type="catalytic activity">
    <reaction evidence="1">
        <text>RNA(n) + a ribonucleoside 5'-triphosphate = RNA(n+1) + diphosphate</text>
        <dbReference type="Rhea" id="RHEA:21248"/>
        <dbReference type="Rhea" id="RHEA-COMP:14527"/>
        <dbReference type="Rhea" id="RHEA-COMP:17342"/>
        <dbReference type="ChEBI" id="CHEBI:33019"/>
        <dbReference type="ChEBI" id="CHEBI:61557"/>
        <dbReference type="ChEBI" id="CHEBI:140395"/>
        <dbReference type="EC" id="2.7.7.48"/>
    </reaction>
</comment>
<keyword evidence="1" id="KW-0694">RNA-binding</keyword>
<dbReference type="GO" id="GO:0030422">
    <property type="term" value="P:siRNA processing"/>
    <property type="evidence" value="ECO:0007669"/>
    <property type="project" value="TreeGrafter"/>
</dbReference>
<dbReference type="AlphaFoldDB" id="A0A364NA57"/>
<dbReference type="Proteomes" id="UP000249619">
    <property type="component" value="Unassembled WGS sequence"/>
</dbReference>
<dbReference type="OrthoDB" id="6513042at2759"/>
<dbReference type="InterPro" id="IPR057503">
    <property type="entry name" value="PH_RdRP"/>
</dbReference>
<dbReference type="GO" id="GO:0003968">
    <property type="term" value="F:RNA-directed RNA polymerase activity"/>
    <property type="evidence" value="ECO:0007669"/>
    <property type="project" value="UniProtKB-KW"/>
</dbReference>
<dbReference type="InterPro" id="IPR007855">
    <property type="entry name" value="RDRP"/>
</dbReference>
<dbReference type="EMBL" id="QGDH01000024">
    <property type="protein sequence ID" value="RAR14234.1"/>
    <property type="molecule type" value="Genomic_DNA"/>
</dbReference>
<evidence type="ECO:0000313" key="4">
    <source>
        <dbReference type="EMBL" id="RAR14234.1"/>
    </source>
</evidence>
<evidence type="ECO:0000313" key="5">
    <source>
        <dbReference type="Proteomes" id="UP000249619"/>
    </source>
</evidence>
<dbReference type="PANTHER" id="PTHR23079">
    <property type="entry name" value="RNA-DEPENDENT RNA POLYMERASE"/>
    <property type="match status" value="1"/>
</dbReference>
<dbReference type="GO" id="GO:0003723">
    <property type="term" value="F:RNA binding"/>
    <property type="evidence" value="ECO:0007669"/>
    <property type="project" value="UniProtKB-KW"/>
</dbReference>
<comment type="similarity">
    <text evidence="1">Belongs to the RdRP family.</text>
</comment>
<dbReference type="GO" id="GO:0031380">
    <property type="term" value="C:nuclear RNA-directed RNA polymerase complex"/>
    <property type="evidence" value="ECO:0007669"/>
    <property type="project" value="TreeGrafter"/>
</dbReference>
<feature type="domain" description="RdRP-like PH" evidence="3">
    <location>
        <begin position="129"/>
        <end position="315"/>
    </location>
</feature>
<feature type="domain" description="RDRP core" evidence="2">
    <location>
        <begin position="450"/>
        <end position="1043"/>
    </location>
</feature>
<evidence type="ECO:0000256" key="1">
    <source>
        <dbReference type="RuleBase" id="RU363098"/>
    </source>
</evidence>
<name>A0A364NA57_STELY</name>
<dbReference type="STRING" id="183478.A0A364NA57"/>
<dbReference type="InterPro" id="IPR057596">
    <property type="entry name" value="RDRP_core"/>
</dbReference>
<dbReference type="Pfam" id="PF25358">
    <property type="entry name" value="PH_fung_RdRP"/>
    <property type="match status" value="1"/>
</dbReference>
<dbReference type="Pfam" id="PF05183">
    <property type="entry name" value="RdRP"/>
    <property type="match status" value="1"/>
</dbReference>
<evidence type="ECO:0000259" key="3">
    <source>
        <dbReference type="Pfam" id="PF25358"/>
    </source>
</evidence>
<gene>
    <name evidence="4" type="ORF">DDE83_002346</name>
</gene>
<proteinExistence type="inferred from homology"/>
<dbReference type="EC" id="2.7.7.48" evidence="1"/>
<reference evidence="5" key="1">
    <citation type="submission" date="2018-05" db="EMBL/GenBank/DDBJ databases">
        <title>Draft genome sequence of Stemphylium lycopersici strain CIDEFI 213.</title>
        <authorList>
            <person name="Medina R."/>
            <person name="Franco M.E.E."/>
            <person name="Lucentini C.G."/>
            <person name="Saparrat M.C.N."/>
            <person name="Balatti P.A."/>
        </authorList>
    </citation>
    <scope>NUCLEOTIDE SEQUENCE [LARGE SCALE GENOMIC DNA]</scope>
    <source>
        <strain evidence="5">CIDEFI 213</strain>
    </source>
</reference>
<keyword evidence="1" id="KW-0696">RNA-directed RNA polymerase</keyword>
<organism evidence="4 5">
    <name type="scientific">Stemphylium lycopersici</name>
    <name type="common">Tomato gray leaf spot disease fungus</name>
    <name type="synonym">Thyrospora lycopersici</name>
    <dbReference type="NCBI Taxonomy" id="183478"/>
    <lineage>
        <taxon>Eukaryota</taxon>
        <taxon>Fungi</taxon>
        <taxon>Dikarya</taxon>
        <taxon>Ascomycota</taxon>
        <taxon>Pezizomycotina</taxon>
        <taxon>Dothideomycetes</taxon>
        <taxon>Pleosporomycetidae</taxon>
        <taxon>Pleosporales</taxon>
        <taxon>Pleosporineae</taxon>
        <taxon>Pleosporaceae</taxon>
        <taxon>Stemphylium</taxon>
    </lineage>
</organism>
<keyword evidence="1 4" id="KW-0808">Transferase</keyword>
<accession>A0A364NA57</accession>
<protein>
    <recommendedName>
        <fullName evidence="1">RNA-dependent RNA polymerase</fullName>
        <ecNumber evidence="1">2.7.7.48</ecNumber>
    </recommendedName>
</protein>
<dbReference type="PANTHER" id="PTHR23079:SF17">
    <property type="entry name" value="RNA-DEPENDENT RNA POLYMERASE"/>
    <property type="match status" value="1"/>
</dbReference>
<keyword evidence="1 4" id="KW-0548">Nucleotidyltransferase</keyword>